<keyword evidence="1" id="KW-1185">Reference proteome</keyword>
<evidence type="ECO:0000313" key="1">
    <source>
        <dbReference type="Proteomes" id="UP000095283"/>
    </source>
</evidence>
<proteinExistence type="predicted"/>
<organism evidence="1 2">
    <name type="scientific">Heterorhabditis bacteriophora</name>
    <name type="common">Entomopathogenic nematode worm</name>
    <dbReference type="NCBI Taxonomy" id="37862"/>
    <lineage>
        <taxon>Eukaryota</taxon>
        <taxon>Metazoa</taxon>
        <taxon>Ecdysozoa</taxon>
        <taxon>Nematoda</taxon>
        <taxon>Chromadorea</taxon>
        <taxon>Rhabditida</taxon>
        <taxon>Rhabditina</taxon>
        <taxon>Rhabditomorpha</taxon>
        <taxon>Strongyloidea</taxon>
        <taxon>Heterorhabditidae</taxon>
        <taxon>Heterorhabditis</taxon>
    </lineage>
</organism>
<dbReference type="Proteomes" id="UP000095283">
    <property type="component" value="Unplaced"/>
</dbReference>
<sequence length="59" mass="6935">MKYVRDGRRNKEENMTDFMVFFLHLACNLHAANTQVGTNKMQIPTIMRSKESIFRALET</sequence>
<name>A0A1I7X435_HETBA</name>
<dbReference type="WBParaSite" id="Hba_12350">
    <property type="protein sequence ID" value="Hba_12350"/>
    <property type="gene ID" value="Hba_12350"/>
</dbReference>
<accession>A0A1I7X435</accession>
<evidence type="ECO:0000313" key="2">
    <source>
        <dbReference type="WBParaSite" id="Hba_12350"/>
    </source>
</evidence>
<protein>
    <submittedName>
        <fullName evidence="2">Pkinase_fungal domain-containing protein</fullName>
    </submittedName>
</protein>
<reference evidence="2" key="1">
    <citation type="submission" date="2016-11" db="UniProtKB">
        <authorList>
            <consortium name="WormBaseParasite"/>
        </authorList>
    </citation>
    <scope>IDENTIFICATION</scope>
</reference>
<dbReference type="AlphaFoldDB" id="A0A1I7X435"/>